<dbReference type="InterPro" id="IPR011109">
    <property type="entry name" value="DNA_bind_recombinase_dom"/>
</dbReference>
<evidence type="ECO:0000256" key="2">
    <source>
        <dbReference type="ARBA" id="ARBA00023125"/>
    </source>
</evidence>
<dbReference type="CDD" id="cd00338">
    <property type="entry name" value="Ser_Recombinase"/>
    <property type="match status" value="1"/>
</dbReference>
<evidence type="ECO:0000259" key="4">
    <source>
        <dbReference type="PROSITE" id="PS51736"/>
    </source>
</evidence>
<dbReference type="SUPFAM" id="SSF53041">
    <property type="entry name" value="Resolvase-like"/>
    <property type="match status" value="1"/>
</dbReference>
<dbReference type="PROSITE" id="PS51736">
    <property type="entry name" value="RECOMBINASES_3"/>
    <property type="match status" value="1"/>
</dbReference>
<dbReference type="Gene3D" id="3.40.50.1390">
    <property type="entry name" value="Resolvase, N-terminal catalytic domain"/>
    <property type="match status" value="1"/>
</dbReference>
<name>B3T0D1_9ZZZZ</name>
<gene>
    <name evidence="6" type="ORF">ALOHA_HF4000005H07ctg1g8</name>
</gene>
<dbReference type="SMART" id="SM00857">
    <property type="entry name" value="Resolvase"/>
    <property type="match status" value="1"/>
</dbReference>
<feature type="domain" description="Resolvase/invertase-type recombinase catalytic" evidence="4">
    <location>
        <begin position="2"/>
        <end position="151"/>
    </location>
</feature>
<dbReference type="Pfam" id="PF00239">
    <property type="entry name" value="Resolvase"/>
    <property type="match status" value="1"/>
</dbReference>
<proteinExistence type="predicted"/>
<dbReference type="GO" id="GO:0000150">
    <property type="term" value="F:DNA strand exchange activity"/>
    <property type="evidence" value="ECO:0007669"/>
    <property type="project" value="InterPro"/>
</dbReference>
<keyword evidence="3" id="KW-0233">DNA recombination</keyword>
<accession>B3T0D1</accession>
<reference evidence="6" key="1">
    <citation type="journal article" date="2008" name="ISME J.">
        <title>Genomic patterns of recombination, clonal divergence and environment in marine microbial populations.</title>
        <authorList>
            <person name="Konstantinidis K.T."/>
            <person name="Delong E.F."/>
        </authorList>
    </citation>
    <scope>NUCLEOTIDE SEQUENCE</scope>
</reference>
<dbReference type="PROSITE" id="PS51737">
    <property type="entry name" value="RECOMBINASE_DNA_BIND"/>
    <property type="match status" value="1"/>
</dbReference>
<dbReference type="InterPro" id="IPR036162">
    <property type="entry name" value="Resolvase-like_N_sf"/>
</dbReference>
<dbReference type="EMBL" id="EU016565">
    <property type="protein sequence ID" value="ABZ06040.1"/>
    <property type="molecule type" value="Genomic_DNA"/>
</dbReference>
<dbReference type="InterPro" id="IPR006119">
    <property type="entry name" value="Resolv_N"/>
</dbReference>
<evidence type="ECO:0000256" key="1">
    <source>
        <dbReference type="ARBA" id="ARBA00022908"/>
    </source>
</evidence>
<evidence type="ECO:0000256" key="3">
    <source>
        <dbReference type="ARBA" id="ARBA00023172"/>
    </source>
</evidence>
<dbReference type="Gene3D" id="3.90.1750.20">
    <property type="entry name" value="Putative Large Serine Recombinase, Chain B, Domain 2"/>
    <property type="match status" value="1"/>
</dbReference>
<dbReference type="GO" id="GO:0015074">
    <property type="term" value="P:DNA integration"/>
    <property type="evidence" value="ECO:0007669"/>
    <property type="project" value="UniProtKB-KW"/>
</dbReference>
<evidence type="ECO:0000313" key="6">
    <source>
        <dbReference type="EMBL" id="ABZ06040.1"/>
    </source>
</evidence>
<dbReference type="AlphaFoldDB" id="B3T0D1"/>
<dbReference type="Pfam" id="PF07508">
    <property type="entry name" value="Recombinase"/>
    <property type="match status" value="1"/>
</dbReference>
<keyword evidence="2" id="KW-0238">DNA-binding</keyword>
<feature type="domain" description="Recombinase" evidence="5">
    <location>
        <begin position="158"/>
        <end position="294"/>
    </location>
</feature>
<evidence type="ECO:0000259" key="5">
    <source>
        <dbReference type="PROSITE" id="PS51737"/>
    </source>
</evidence>
<dbReference type="InterPro" id="IPR006118">
    <property type="entry name" value="Recombinase_CS"/>
</dbReference>
<keyword evidence="1" id="KW-0229">DNA integration</keyword>
<dbReference type="InterPro" id="IPR050639">
    <property type="entry name" value="SSR_resolvase"/>
</dbReference>
<dbReference type="PANTHER" id="PTHR30461:SF23">
    <property type="entry name" value="DNA RECOMBINASE-RELATED"/>
    <property type="match status" value="1"/>
</dbReference>
<sequence>MKAVAYIRVSSQEQVDGHSLDAQERLFRELCKNRDWEPVVIYREEGKSAHVDSINKRPVFRQLLEDAATGAFEVVVVHTLDRWSRNLKVMLDSVSVLTQHGVGLVSVTENLDWSSPEGRLVARTLGSFGEFFSDMLGTHIKKGVSERAIQGKHLGGIPFGYQSCWKGPKGGRQLSCKPEHPAGLHPVARETEAVRELFRHYATGTTTLSQLATWMNGQGFRTRNMKRIADGGGILQAGPRLFTTASVRGILHNPFYYGKVKHLEQLLAGAQEPLVSEELFQTVQSAMKRNSGRSSTLNPNPEREYLLKGLIRCAHCLLPMWAQTYKNGNQYYREHKGSRGAGYCVDRGRSIPCDVPDNQVGRIVQAIVLPEAWMDRVLARIHLADDVERVRHERVQTEQRLRRLGTAYVDGLYDDDGYRREKRSLEDKLVNLVVPGVDAAMEAGKLLENLPVLWEEADLAERRKLLMAMLDAVYVDTVEEKSVVAIRPKPAFRPIFEVATTRSGSGIVLINETPPDPEGPEAESLCSWWRRGRVELHRERGLMVLVAA</sequence>
<dbReference type="PROSITE" id="PS00397">
    <property type="entry name" value="RECOMBINASES_1"/>
    <property type="match status" value="1"/>
</dbReference>
<organism evidence="6">
    <name type="scientific">uncultured marine microorganism HF4000_005H07</name>
    <dbReference type="NCBI Taxonomy" id="455506"/>
    <lineage>
        <taxon>unclassified sequences</taxon>
        <taxon>environmental samples</taxon>
    </lineage>
</organism>
<protein>
    <submittedName>
        <fullName evidence="6">Putative Resolvase, N terminal domain protein</fullName>
    </submittedName>
</protein>
<dbReference type="PANTHER" id="PTHR30461">
    <property type="entry name" value="DNA-INVERTASE FROM LAMBDOID PROPHAGE"/>
    <property type="match status" value="1"/>
</dbReference>
<dbReference type="InterPro" id="IPR038109">
    <property type="entry name" value="DNA_bind_recomb_sf"/>
</dbReference>
<dbReference type="GO" id="GO:0003677">
    <property type="term" value="F:DNA binding"/>
    <property type="evidence" value="ECO:0007669"/>
    <property type="project" value="UniProtKB-KW"/>
</dbReference>